<dbReference type="EMBL" id="JRRC01502730">
    <property type="protein sequence ID" value="KHG08607.1"/>
    <property type="molecule type" value="Genomic_DNA"/>
</dbReference>
<gene>
    <name evidence="2" type="ORF">F383_17662</name>
    <name evidence="3" type="ORF">F383_27788</name>
    <name evidence="1" type="ORF">F383_35599</name>
    <name evidence="4" type="ORF">F383_36414</name>
</gene>
<reference evidence="5" key="2">
    <citation type="submission" date="2014-09" db="EMBL/GenBank/DDBJ databases">
        <authorList>
            <person name="Mudge J."/>
            <person name="Ramaraj T."/>
            <person name="Lindquist I.E."/>
            <person name="Bharti A.K."/>
            <person name="Sundararajan A."/>
            <person name="Cameron C.T."/>
            <person name="Woodward J.E."/>
            <person name="May G.D."/>
            <person name="Brubaker C."/>
            <person name="Broadhvest J."/>
            <person name="Wilkins T.A."/>
        </authorList>
    </citation>
    <scope>NUCLEOTIDE SEQUENCE</scope>
    <source>
        <strain evidence="5">cv. AKA8401</strain>
    </source>
</reference>
<evidence type="ECO:0000313" key="2">
    <source>
        <dbReference type="EMBL" id="KHG14322.1"/>
    </source>
</evidence>
<reference evidence="1" key="1">
    <citation type="submission" date="2014-09" db="EMBL/GenBank/DDBJ databases">
        <title>G. arboreum L. cv. AKA8401 A2 genome assembly version 1.0.</title>
        <authorList>
            <person name="Mudge J."/>
            <person name="Ramaraj T."/>
            <person name="Lindquist I.E."/>
            <person name="Bharti A.K."/>
            <person name="Sundararajan A."/>
            <person name="Cameron C.T."/>
            <person name="Woodward J.E."/>
            <person name="May G.D."/>
            <person name="Brubaker C."/>
            <person name="Broadhvest J."/>
            <person name="Wilkins T.A."/>
        </authorList>
    </citation>
    <scope>NUCLEOTIDE SEQUENCE</scope>
</reference>
<dbReference type="Proteomes" id="UP000032142">
    <property type="component" value="Unassembled WGS sequence"/>
</dbReference>
<protein>
    <submittedName>
        <fullName evidence="1">Alanine--tRNA ligase</fullName>
    </submittedName>
</protein>
<dbReference type="GO" id="GO:0016874">
    <property type="term" value="F:ligase activity"/>
    <property type="evidence" value="ECO:0007669"/>
    <property type="project" value="UniProtKB-KW"/>
</dbReference>
<dbReference type="EMBL" id="KN401305">
    <property type="protein sequence ID" value="KHG14322.1"/>
    <property type="molecule type" value="Genomic_DNA"/>
</dbReference>
<evidence type="ECO:0000313" key="5">
    <source>
        <dbReference type="Proteomes" id="UP000032142"/>
    </source>
</evidence>
<organism evidence="1 5">
    <name type="scientific">Gossypium arboreum</name>
    <name type="common">Tree cotton</name>
    <name type="synonym">Gossypium nanking</name>
    <dbReference type="NCBI Taxonomy" id="29729"/>
    <lineage>
        <taxon>Eukaryota</taxon>
        <taxon>Viridiplantae</taxon>
        <taxon>Streptophyta</taxon>
        <taxon>Embryophyta</taxon>
        <taxon>Tracheophyta</taxon>
        <taxon>Spermatophyta</taxon>
        <taxon>Magnoliopsida</taxon>
        <taxon>eudicotyledons</taxon>
        <taxon>Gunneridae</taxon>
        <taxon>Pentapetalae</taxon>
        <taxon>rosids</taxon>
        <taxon>malvids</taxon>
        <taxon>Malvales</taxon>
        <taxon>Malvaceae</taxon>
        <taxon>Malvoideae</taxon>
        <taxon>Gossypium</taxon>
    </lineage>
</organism>
<name>A0A0B0N7E9_GOSAR</name>
<proteinExistence type="predicted"/>
<evidence type="ECO:0000313" key="3">
    <source>
        <dbReference type="EMBL" id="KHG21148.1"/>
    </source>
</evidence>
<keyword evidence="5" id="KW-1185">Reference proteome</keyword>
<dbReference type="EMBL" id="KN455294">
    <property type="protein sequence ID" value="KHG30249.1"/>
    <property type="molecule type" value="Genomic_DNA"/>
</dbReference>
<evidence type="ECO:0000313" key="1">
    <source>
        <dbReference type="EMBL" id="KHG08607.1"/>
    </source>
</evidence>
<keyword evidence="1" id="KW-0436">Ligase</keyword>
<dbReference type="AlphaFoldDB" id="A0A0B0N7E9"/>
<evidence type="ECO:0000313" key="4">
    <source>
        <dbReference type="EMBL" id="KHG30249.1"/>
    </source>
</evidence>
<dbReference type="EMBL" id="KN417685">
    <property type="protein sequence ID" value="KHG21148.1"/>
    <property type="molecule type" value="Genomic_DNA"/>
</dbReference>
<accession>A0A0B0N7E9</accession>
<sequence>MRLGTRPYRIYTIIPRTFRSNLVPIHTSTFHILHNKIIEAFLHINSFSSTTIQFQSSHRFKAYQIQPQA</sequence>